<feature type="compositionally biased region" description="Basic and acidic residues" evidence="1">
    <location>
        <begin position="64"/>
        <end position="94"/>
    </location>
</feature>
<feature type="compositionally biased region" description="Basic residues" evidence="1">
    <location>
        <begin position="344"/>
        <end position="353"/>
    </location>
</feature>
<feature type="region of interest" description="Disordered" evidence="1">
    <location>
        <begin position="375"/>
        <end position="437"/>
    </location>
</feature>
<evidence type="ECO:0000256" key="1">
    <source>
        <dbReference type="SAM" id="MobiDB-lite"/>
    </source>
</evidence>
<organism evidence="2 3">
    <name type="scientific">Purpureocillium lilacinum</name>
    <name type="common">Paecilomyces lilacinus</name>
    <dbReference type="NCBI Taxonomy" id="33203"/>
    <lineage>
        <taxon>Eukaryota</taxon>
        <taxon>Fungi</taxon>
        <taxon>Dikarya</taxon>
        <taxon>Ascomycota</taxon>
        <taxon>Pezizomycotina</taxon>
        <taxon>Sordariomycetes</taxon>
        <taxon>Hypocreomycetidae</taxon>
        <taxon>Hypocreales</taxon>
        <taxon>Ophiocordycipitaceae</taxon>
        <taxon>Purpureocillium</taxon>
    </lineage>
</organism>
<feature type="compositionally biased region" description="Polar residues" evidence="1">
    <location>
        <begin position="422"/>
        <end position="431"/>
    </location>
</feature>
<feature type="region of interest" description="Disordered" evidence="1">
    <location>
        <begin position="311"/>
        <end position="357"/>
    </location>
</feature>
<evidence type="ECO:0000313" key="2">
    <source>
        <dbReference type="EMBL" id="PWI72052.1"/>
    </source>
</evidence>
<feature type="region of interest" description="Disordered" evidence="1">
    <location>
        <begin position="58"/>
        <end position="113"/>
    </location>
</feature>
<evidence type="ECO:0000313" key="3">
    <source>
        <dbReference type="Proteomes" id="UP000245956"/>
    </source>
</evidence>
<feature type="region of interest" description="Disordered" evidence="1">
    <location>
        <begin position="670"/>
        <end position="721"/>
    </location>
</feature>
<gene>
    <name evidence="2" type="ORF">PCL_10675</name>
</gene>
<feature type="region of interest" description="Disordered" evidence="1">
    <location>
        <begin position="606"/>
        <end position="632"/>
    </location>
</feature>
<reference evidence="2 3" key="1">
    <citation type="journal article" date="2016" name="Front. Microbiol.">
        <title>Genome and transcriptome sequences reveal the specific parasitism of the nematophagous Purpureocillium lilacinum 36-1.</title>
        <authorList>
            <person name="Xie J."/>
            <person name="Li S."/>
            <person name="Mo C."/>
            <person name="Xiao X."/>
            <person name="Peng D."/>
            <person name="Wang G."/>
            <person name="Xiao Y."/>
        </authorList>
    </citation>
    <scope>NUCLEOTIDE SEQUENCE [LARGE SCALE GENOMIC DNA]</scope>
    <source>
        <strain evidence="2 3">36-1</strain>
    </source>
</reference>
<dbReference type="EMBL" id="LCWV01000006">
    <property type="protein sequence ID" value="PWI72052.1"/>
    <property type="molecule type" value="Genomic_DNA"/>
</dbReference>
<feature type="compositionally biased region" description="Polar residues" evidence="1">
    <location>
        <begin position="99"/>
        <end position="108"/>
    </location>
</feature>
<comment type="caution">
    <text evidence="2">The sequence shown here is derived from an EMBL/GenBank/DDBJ whole genome shotgun (WGS) entry which is preliminary data.</text>
</comment>
<sequence length="906" mass="96180">MSVRRGLRARDSVPWILHRPALACSERASAVVVCVAQPGYPVSRGAARLVACTGPSGVAAPWRRLGDDPRRQDPNLQGVDEKKDPDAKGPRIVHEASGVHSQSGSCQRPNAAGGRDAAAVTLAALVTLAGGGEDPSSGTGRRDDRPTEWARRFGILEAFHGAHSFAGAGIQPGGAHLTAPSATASEAAIVAMRNGGTRHGRTNARRLDAARQVDRKRQPGGRSAGWLALATTKAGWPVPPTPPRWAPGACSRRMSDWLGFECRRAGGSASHGEWCWRAGSRAQGGGDALGPAGEARAWRADGRIIINQPDWTAGRGLGATGGVARTTASAPQDGPRTASPAGRRSSRRGKHPVRTTLYGVRVRALAGAVPAISTARYRPSPSPIPGRRGLIPPRPSSSASQVPTRKPRPSLLPAGHERPGPVQSSVPSSRSYEVAAPAPAPAPAPALLAATHTEPAFVPAQTLFVFRGFRPHTKFLPTLRYLALPHGALRRSWPYKVPRLTIPYLGLPSIGGPCHNRPGPLCSRSFLVPLLRIPPPARVVALVLGATLRKTSRRPPSLPHRTAPHRIVDAFAGAVLSRCLAASLPSLASFAPAGLSLPGVRPSAPLVLQTPATTPRSLPDPRTPAPFHHGPLEPTRLALRLEPALRILQPVQPRKRHTPQHIAPAHHCVAPATPQRPQPRPSAASDTPPTRPPAAASAPATRAPRPAGLLPSPVPLTGNDADNAIHARHCVRDRLDESLMRHDLHCESQRPPSSGITCPPPQAPRMRPQTACIKASRQLSAARAGSPVTPLWPAAVALARAATYRGSLLSYCLRRCRHHFPVASLLLRSAHHVRSPPRNLGSVLRFECHLSLSRWQTALLIPSLGGCRLQLLARLPWGSGDSARVPRVAGHVEERRPPGIHLVVFF</sequence>
<dbReference type="AlphaFoldDB" id="A0A2U3EC33"/>
<dbReference type="Proteomes" id="UP000245956">
    <property type="component" value="Unassembled WGS sequence"/>
</dbReference>
<accession>A0A2U3EC33</accession>
<feature type="region of interest" description="Disordered" evidence="1">
    <location>
        <begin position="746"/>
        <end position="767"/>
    </location>
</feature>
<proteinExistence type="predicted"/>
<protein>
    <submittedName>
        <fullName evidence="2">Uncharacterized protein</fullName>
    </submittedName>
</protein>
<name>A0A2U3EC33_PURLI</name>
<feature type="compositionally biased region" description="Low complexity" evidence="1">
    <location>
        <begin position="681"/>
        <end position="707"/>
    </location>
</feature>